<evidence type="ECO:0000313" key="1">
    <source>
        <dbReference type="EMBL" id="GAI02763.1"/>
    </source>
</evidence>
<comment type="caution">
    <text evidence="1">The sequence shown here is derived from an EMBL/GenBank/DDBJ whole genome shotgun (WGS) entry which is preliminary data.</text>
</comment>
<name>X1K858_9ZZZZ</name>
<gene>
    <name evidence="1" type="ORF">S06H3_22801</name>
</gene>
<feature type="non-terminal residue" evidence="1">
    <location>
        <position position="132"/>
    </location>
</feature>
<protein>
    <submittedName>
        <fullName evidence="1">Uncharacterized protein</fullName>
    </submittedName>
</protein>
<reference evidence="1" key="1">
    <citation type="journal article" date="2014" name="Front. Microbiol.">
        <title>High frequency of phylogenetically diverse reductive dehalogenase-homologous genes in deep subseafloor sedimentary metagenomes.</title>
        <authorList>
            <person name="Kawai M."/>
            <person name="Futagami T."/>
            <person name="Toyoda A."/>
            <person name="Takaki Y."/>
            <person name="Nishi S."/>
            <person name="Hori S."/>
            <person name="Arai W."/>
            <person name="Tsubouchi T."/>
            <person name="Morono Y."/>
            <person name="Uchiyama I."/>
            <person name="Ito T."/>
            <person name="Fujiyama A."/>
            <person name="Inagaki F."/>
            <person name="Takami H."/>
        </authorList>
    </citation>
    <scope>NUCLEOTIDE SEQUENCE</scope>
    <source>
        <strain evidence="1">Expedition CK06-06</strain>
    </source>
</reference>
<sequence>MSLAFKNRRKRPIGTVEKPEEIVSLPRSLVMGTVKLVEIVGALATLSAELSDEIIDYEIPDGYGAELIHLGIMPDWDTDDEASRLLDTEIGYDGKLTGIKFLTNHAGMNALPYGDRLSKQPMRLLGVPLTKG</sequence>
<dbReference type="EMBL" id="BARV01012261">
    <property type="protein sequence ID" value="GAI02763.1"/>
    <property type="molecule type" value="Genomic_DNA"/>
</dbReference>
<accession>X1K858</accession>
<organism evidence="1">
    <name type="scientific">marine sediment metagenome</name>
    <dbReference type="NCBI Taxonomy" id="412755"/>
    <lineage>
        <taxon>unclassified sequences</taxon>
        <taxon>metagenomes</taxon>
        <taxon>ecological metagenomes</taxon>
    </lineage>
</organism>
<proteinExistence type="predicted"/>
<dbReference type="AlphaFoldDB" id="X1K858"/>